<feature type="transmembrane region" description="Helical" evidence="1">
    <location>
        <begin position="164"/>
        <end position="184"/>
    </location>
</feature>
<accession>A0A1C3KR87</accession>
<gene>
    <name evidence="2" type="primary">PowCR01_080010900</name>
    <name evidence="2" type="ORF">POWCR01_080010900</name>
</gene>
<reference evidence="2 3" key="1">
    <citation type="submission" date="2016-06" db="EMBL/GenBank/DDBJ databases">
        <authorList>
            <consortium name="Pathogen Informatics"/>
        </authorList>
    </citation>
    <scope>NUCLEOTIDE SEQUENCE [LARGE SCALE GENOMIC DNA]</scope>
    <source>
        <strain evidence="2">PowCR01</strain>
    </source>
</reference>
<evidence type="ECO:0000256" key="1">
    <source>
        <dbReference type="SAM" id="Phobius"/>
    </source>
</evidence>
<keyword evidence="1" id="KW-1133">Transmembrane helix</keyword>
<feature type="transmembrane region" description="Helical" evidence="1">
    <location>
        <begin position="119"/>
        <end position="144"/>
    </location>
</feature>
<dbReference type="VEuPathDB" id="PlasmoDB:PocGH01_08013700"/>
<dbReference type="EMBL" id="LT594512">
    <property type="protein sequence ID" value="SBT76614.1"/>
    <property type="molecule type" value="Genomic_DNA"/>
</dbReference>
<evidence type="ECO:0000313" key="2">
    <source>
        <dbReference type="EMBL" id="SBT76614.1"/>
    </source>
</evidence>
<keyword evidence="1" id="KW-0472">Membrane</keyword>
<dbReference type="OrthoDB" id="372340at2759"/>
<protein>
    <submittedName>
        <fullName evidence="2">Uncharacterized protein</fullName>
    </submittedName>
</protein>
<feature type="transmembrane region" description="Helical" evidence="1">
    <location>
        <begin position="78"/>
        <end position="99"/>
    </location>
</feature>
<proteinExistence type="predicted"/>
<keyword evidence="1" id="KW-0812">Transmembrane</keyword>
<sequence length="231" mass="27125">MPDEAQPAQIFDVYKDGQRKWGLGINRLNLNIENYKTARTKIFLYTLWCTLLFTYLFECLINFLFLVYMSHINRTSQAILIFSISDLILVLILTSRTIYAYAHAHAQDKSNLLQKSAKLFFILSFWCFLKLLFCVSTTILYFILPSNEKGTNPLLYSDSARIQFSYIMEVTITTSIVKFVLTLFTGQKIQYIFSCIRTSTILKSKIRKDLEKQSFLFDDYTYGTFMTDFWE</sequence>
<organism evidence="2 3">
    <name type="scientific">Plasmodium ovale</name>
    <name type="common">malaria parasite P. ovale</name>
    <dbReference type="NCBI Taxonomy" id="36330"/>
    <lineage>
        <taxon>Eukaryota</taxon>
        <taxon>Sar</taxon>
        <taxon>Alveolata</taxon>
        <taxon>Apicomplexa</taxon>
        <taxon>Aconoidasida</taxon>
        <taxon>Haemosporida</taxon>
        <taxon>Plasmodiidae</taxon>
        <taxon>Plasmodium</taxon>
        <taxon>Plasmodium (Plasmodium)</taxon>
    </lineage>
</organism>
<dbReference type="VEuPathDB" id="PlasmoDB:POWCR01_080010900"/>
<evidence type="ECO:0000313" key="3">
    <source>
        <dbReference type="Proteomes" id="UP000243200"/>
    </source>
</evidence>
<feature type="transmembrane region" description="Helical" evidence="1">
    <location>
        <begin position="42"/>
        <end position="66"/>
    </location>
</feature>
<dbReference type="Proteomes" id="UP000243200">
    <property type="component" value="Chromosome 8"/>
</dbReference>
<dbReference type="AlphaFoldDB" id="A0A1C3KR87"/>
<name>A0A1C3KR87_PLAOA</name>